<gene>
    <name evidence="2" type="ORF">ACFQXB_11625</name>
</gene>
<comment type="caution">
    <text evidence="2">The sequence shown here is derived from an EMBL/GenBank/DDBJ whole genome shotgun (WGS) entry which is preliminary data.</text>
</comment>
<dbReference type="PANTHER" id="PTHR34985:SF1">
    <property type="entry name" value="SLR0554 PROTEIN"/>
    <property type="match status" value="1"/>
</dbReference>
<evidence type="ECO:0000259" key="1">
    <source>
        <dbReference type="SMART" id="SM00943"/>
    </source>
</evidence>
<reference evidence="3" key="1">
    <citation type="journal article" date="2019" name="Int. J. Syst. Evol. Microbiol.">
        <title>The Global Catalogue of Microorganisms (GCM) 10K type strain sequencing project: providing services to taxonomists for standard genome sequencing and annotation.</title>
        <authorList>
            <consortium name="The Broad Institute Genomics Platform"/>
            <consortium name="The Broad Institute Genome Sequencing Center for Infectious Disease"/>
            <person name="Wu L."/>
            <person name="Ma J."/>
        </authorList>
    </citation>
    <scope>NUCLEOTIDE SEQUENCE [LARGE SCALE GENOMIC DNA]</scope>
    <source>
        <strain evidence="3">CGMCC 1.12750</strain>
    </source>
</reference>
<name>A0ABW2UMP3_9RHOB</name>
<dbReference type="SUPFAM" id="SSF56747">
    <property type="entry name" value="Prim-pol domain"/>
    <property type="match status" value="1"/>
</dbReference>
<keyword evidence="3" id="KW-1185">Reference proteome</keyword>
<dbReference type="SMART" id="SM00943">
    <property type="entry name" value="Prim-Pol"/>
    <property type="match status" value="1"/>
</dbReference>
<dbReference type="InterPro" id="IPR014819">
    <property type="entry name" value="PriCT_2"/>
</dbReference>
<evidence type="ECO:0000313" key="3">
    <source>
        <dbReference type="Proteomes" id="UP001596516"/>
    </source>
</evidence>
<organism evidence="2 3">
    <name type="scientific">Plastorhodobacter daqingensis</name>
    <dbReference type="NCBI Taxonomy" id="1387281"/>
    <lineage>
        <taxon>Bacteria</taxon>
        <taxon>Pseudomonadati</taxon>
        <taxon>Pseudomonadota</taxon>
        <taxon>Alphaproteobacteria</taxon>
        <taxon>Rhodobacterales</taxon>
        <taxon>Paracoccaceae</taxon>
        <taxon>Plastorhodobacter</taxon>
    </lineage>
</organism>
<dbReference type="InterPro" id="IPR007936">
    <property type="entry name" value="VapE-like_dom"/>
</dbReference>
<protein>
    <submittedName>
        <fullName evidence="2">VapE domain-containing protein</fullName>
    </submittedName>
</protein>
<dbReference type="InterPro" id="IPR015330">
    <property type="entry name" value="DNA_primase/pol_bifunc_N"/>
</dbReference>
<proteinExistence type="predicted"/>
<sequence>MENSTPTLQSVLDQCRELIDAGAALHWLVPGQKRPIDENWSTALRQTRDDLRRAYRSNANIGIRLGEPSATDAGYIHLIDLDIRVPAKAAEAHAALKRLWQDYNSAPAVISGSGGESRHFYFLSTVAFRKKKLAKSEGFSMVFDQRLGREVKKYDWEIDILGTGAQAVLPPSLHPDTGQPYRWERTIDFDMLALGCGPLLDAALIESWGTRESRVPEASSDDDDDLFHIVATSPVDLSDEEVDKTVADLPETWVEDRDSWVTVGAALHHQYGGGQIGFDKWCDWSKKSEKFDMKTQKSVWKSFKGDHRPVTMRSLIAAAQEKRLKDNLPALSEEGGCTELDELLGSSNVDTVAEKPQIDENWRNHLSMTEKGLIKKNLPNARLILANDRRLRGVLAFNEFMQQVVYVATPRRVKKEGSARVAQIEGPLWDVTNPVNGHIFTDTHEHSIRAVLESPVSQGGYDLEFSDRDIRAGVDLVAHDNSFHPVKNYLQSLTWDGKPRAERLFIDYLGCEDTPYHREAALLILLGAVARVMEPGHKFDFVPILEGLQGKKKSTFISVLGRNWFSELGGDFSDQRKMVEQIQGSWIIEIPELQGFSRADANELKAFLSRTVDRTRLAYDRRPKDYYRQCVFIGSTNDGEYLRDHTGGRRFWPIKCGLPDDVDIDTDRLLAELDMIWGEAHAAYIQMRKKCHLPNLPLFLRSAEAKKEATLLQESRRIETAEDALVGQIEAWLDEPVGPADGFDDLDTEAPQQVRNFTCTVQIWEEMMGRQLSALTHADATKIGKALSRVRGWEKFGSQQARTKKYGRQRVFVRMGVDRATLLDQKGNLK</sequence>
<evidence type="ECO:0000313" key="2">
    <source>
        <dbReference type="EMBL" id="MFC7704845.1"/>
    </source>
</evidence>
<dbReference type="Pfam" id="PF05272">
    <property type="entry name" value="VapE-like_dom"/>
    <property type="match status" value="1"/>
</dbReference>
<accession>A0ABW2UMP3</accession>
<dbReference type="PANTHER" id="PTHR34985">
    <property type="entry name" value="SLR0554 PROTEIN"/>
    <property type="match status" value="1"/>
</dbReference>
<dbReference type="Pfam" id="PF08707">
    <property type="entry name" value="PriCT_2"/>
    <property type="match status" value="1"/>
</dbReference>
<dbReference type="EMBL" id="JBHTFQ010000006">
    <property type="protein sequence ID" value="MFC7704845.1"/>
    <property type="molecule type" value="Genomic_DNA"/>
</dbReference>
<dbReference type="RefSeq" id="WP_377403671.1">
    <property type="nucleotide sequence ID" value="NZ_JBHTFQ010000006.1"/>
</dbReference>
<feature type="domain" description="DNA primase/polymerase bifunctional N-terminal" evidence="1">
    <location>
        <begin position="15"/>
        <end position="200"/>
    </location>
</feature>
<dbReference type="Proteomes" id="UP001596516">
    <property type="component" value="Unassembled WGS sequence"/>
</dbReference>
<dbReference type="Pfam" id="PF09250">
    <property type="entry name" value="Prim-Pol"/>
    <property type="match status" value="1"/>
</dbReference>